<feature type="signal peptide" evidence="9">
    <location>
        <begin position="1"/>
        <end position="17"/>
    </location>
</feature>
<reference evidence="12" key="1">
    <citation type="submission" date="2025-08" db="UniProtKB">
        <authorList>
            <consortium name="RefSeq"/>
        </authorList>
    </citation>
    <scope>IDENTIFICATION</scope>
    <source>
        <strain evidence="12">Ishihara</strain>
        <tissue evidence="12">Whole body</tissue>
    </source>
</reference>
<dbReference type="InterPro" id="IPR051487">
    <property type="entry name" value="Ser/Thr_Proteases_Immune/Dev"/>
</dbReference>
<dbReference type="Pfam" id="PF00089">
    <property type="entry name" value="Trypsin"/>
    <property type="match status" value="2"/>
</dbReference>
<feature type="chain" id="PRO_5039929543" evidence="9">
    <location>
        <begin position="18"/>
        <end position="601"/>
    </location>
</feature>
<dbReference type="SMART" id="SM00020">
    <property type="entry name" value="Tryp_SPc"/>
    <property type="match status" value="2"/>
</dbReference>
<keyword evidence="6" id="KW-1015">Disulfide bond</keyword>
<evidence type="ECO:0000256" key="5">
    <source>
        <dbReference type="ARBA" id="ARBA00023145"/>
    </source>
</evidence>
<dbReference type="GO" id="GO:0004252">
    <property type="term" value="F:serine-type endopeptidase activity"/>
    <property type="evidence" value="ECO:0007669"/>
    <property type="project" value="InterPro"/>
</dbReference>
<keyword evidence="3 8" id="KW-0378">Hydrolase</keyword>
<evidence type="ECO:0000256" key="6">
    <source>
        <dbReference type="ARBA" id="ARBA00023157"/>
    </source>
</evidence>
<sequence>MKVLAVTLLALVAVSSARHIDLEDVIDLEVITAYGYHTKVGGPLAEKIRIAEEEAARNPSRIVGGSTASLGQFPYQAGLIAAMSGWNGVCGGSLLNSRRVLTAAHCWFDGQNQARSFTVVLGSVQLYSGGTRMTTSSVAMHGSWMPSLARNDIAMITLPSAVSTSNNLNFIALPSGNELNNQFAGATATASGFGLTRDGGSVSGALSHVNLPVITNAVCRSTFPVLVQSSNICTSGAGGRSTCSGDSGGPLVVNSGGRRILVGVTSFGHIDGCQRGHPAVFARVTSYISWINQRLGKLHILLTAVNMKVLAVTLLALVAVSSARNIDLEDVIDLEVITAYGYHTKVGGPLAEKIRIAEEEAALNPSRIVGGSTASLGQFPYQAGLIAAMPGWNGVCGGSLLNSRRVLTAAHCWFDGQNQARSFTVVLGSVQLYSGGTRLTTSSVAMHGSWMPSLVRNDIAMITLPSAVSTSNNLNFIALPSGNELNNQFAGATATASGFGLTRDGGSVSGALSHVNLPVITNAVCRSTFPVLVQSSNICTSGAGGRSTCNGDSGGPLVVNSGGRRILVGVTSFGHIDGCQRGHPAVFARVTSYISWINQRL</sequence>
<dbReference type="InterPro" id="IPR033116">
    <property type="entry name" value="TRYPSIN_SER"/>
</dbReference>
<dbReference type="AlphaFoldDB" id="A0A9J7E9V5"/>
<protein>
    <submittedName>
        <fullName evidence="12">Transmembrane protease serine 9-like</fullName>
    </submittedName>
</protein>
<evidence type="ECO:0000259" key="10">
    <source>
        <dbReference type="PROSITE" id="PS50240"/>
    </source>
</evidence>
<keyword evidence="5" id="KW-0865">Zymogen</keyword>
<dbReference type="SUPFAM" id="SSF50494">
    <property type="entry name" value="Trypsin-like serine proteases"/>
    <property type="match status" value="2"/>
</dbReference>
<dbReference type="InterPro" id="IPR043504">
    <property type="entry name" value="Peptidase_S1_PA_chymotrypsin"/>
</dbReference>
<dbReference type="RefSeq" id="XP_022827088.1">
    <property type="nucleotide sequence ID" value="XM_022971320.1"/>
</dbReference>
<evidence type="ECO:0000256" key="9">
    <source>
        <dbReference type="SAM" id="SignalP"/>
    </source>
</evidence>
<feature type="domain" description="Peptidase S1" evidence="10">
    <location>
        <begin position="62"/>
        <end position="296"/>
    </location>
</feature>
<dbReference type="PANTHER" id="PTHR24256">
    <property type="entry name" value="TRYPTASE-RELATED"/>
    <property type="match status" value="1"/>
</dbReference>
<dbReference type="KEGG" id="sliu:111356829"/>
<dbReference type="PROSITE" id="PS50240">
    <property type="entry name" value="TRYPSIN_DOM"/>
    <property type="match status" value="2"/>
</dbReference>
<dbReference type="PROSITE" id="PS00134">
    <property type="entry name" value="TRYPSIN_HIS"/>
    <property type="match status" value="2"/>
</dbReference>
<dbReference type="GeneID" id="111356829"/>
<evidence type="ECO:0000256" key="4">
    <source>
        <dbReference type="ARBA" id="ARBA00022825"/>
    </source>
</evidence>
<accession>A0A9J7E9V5</accession>
<evidence type="ECO:0000313" key="12">
    <source>
        <dbReference type="RefSeq" id="XP_022827088.1"/>
    </source>
</evidence>
<dbReference type="InterPro" id="IPR009003">
    <property type="entry name" value="Peptidase_S1_PA"/>
</dbReference>
<dbReference type="Proteomes" id="UP000301870">
    <property type="component" value="Chromosome 23"/>
</dbReference>
<evidence type="ECO:0000256" key="2">
    <source>
        <dbReference type="ARBA" id="ARBA00022729"/>
    </source>
</evidence>
<evidence type="ECO:0000256" key="8">
    <source>
        <dbReference type="RuleBase" id="RU363034"/>
    </source>
</evidence>
<comment type="similarity">
    <text evidence="7">Belongs to the peptidase S1 family. CLIP subfamily.</text>
</comment>
<dbReference type="PROSITE" id="PS00135">
    <property type="entry name" value="TRYPSIN_SER"/>
    <property type="match status" value="2"/>
</dbReference>
<dbReference type="OrthoDB" id="5565075at2759"/>
<evidence type="ECO:0000256" key="1">
    <source>
        <dbReference type="ARBA" id="ARBA00022670"/>
    </source>
</evidence>
<dbReference type="InterPro" id="IPR018114">
    <property type="entry name" value="TRYPSIN_HIS"/>
</dbReference>
<dbReference type="CDD" id="cd00190">
    <property type="entry name" value="Tryp_SPc"/>
    <property type="match status" value="2"/>
</dbReference>
<keyword evidence="1 8" id="KW-0645">Protease</keyword>
<gene>
    <name evidence="12" type="primary">LOC111356829</name>
</gene>
<evidence type="ECO:0000313" key="11">
    <source>
        <dbReference type="Proteomes" id="UP000301870"/>
    </source>
</evidence>
<proteinExistence type="inferred from homology"/>
<dbReference type="FunFam" id="2.40.10.10:FF:000025">
    <property type="entry name" value="serine proteases 1/2"/>
    <property type="match status" value="2"/>
</dbReference>
<keyword evidence="2 9" id="KW-0732">Signal</keyword>
<keyword evidence="11" id="KW-1185">Reference proteome</keyword>
<dbReference type="GO" id="GO:0006508">
    <property type="term" value="P:proteolysis"/>
    <property type="evidence" value="ECO:0007669"/>
    <property type="project" value="UniProtKB-KW"/>
</dbReference>
<organism evidence="11 12">
    <name type="scientific">Spodoptera litura</name>
    <name type="common">Asian cotton leafworm</name>
    <dbReference type="NCBI Taxonomy" id="69820"/>
    <lineage>
        <taxon>Eukaryota</taxon>
        <taxon>Metazoa</taxon>
        <taxon>Ecdysozoa</taxon>
        <taxon>Arthropoda</taxon>
        <taxon>Hexapoda</taxon>
        <taxon>Insecta</taxon>
        <taxon>Pterygota</taxon>
        <taxon>Neoptera</taxon>
        <taxon>Endopterygota</taxon>
        <taxon>Lepidoptera</taxon>
        <taxon>Glossata</taxon>
        <taxon>Ditrysia</taxon>
        <taxon>Noctuoidea</taxon>
        <taxon>Noctuidae</taxon>
        <taxon>Amphipyrinae</taxon>
        <taxon>Spodoptera</taxon>
    </lineage>
</organism>
<dbReference type="InterPro" id="IPR001314">
    <property type="entry name" value="Peptidase_S1A"/>
</dbReference>
<dbReference type="InterPro" id="IPR001254">
    <property type="entry name" value="Trypsin_dom"/>
</dbReference>
<evidence type="ECO:0000256" key="7">
    <source>
        <dbReference type="ARBA" id="ARBA00024195"/>
    </source>
</evidence>
<name>A0A9J7E9V5_SPOLT</name>
<feature type="domain" description="Peptidase S1" evidence="10">
    <location>
        <begin position="368"/>
        <end position="601"/>
    </location>
</feature>
<dbReference type="Gene3D" id="2.40.10.10">
    <property type="entry name" value="Trypsin-like serine proteases"/>
    <property type="match status" value="2"/>
</dbReference>
<dbReference type="PRINTS" id="PR00722">
    <property type="entry name" value="CHYMOTRYPSIN"/>
</dbReference>
<evidence type="ECO:0000256" key="3">
    <source>
        <dbReference type="ARBA" id="ARBA00022801"/>
    </source>
</evidence>
<keyword evidence="4 8" id="KW-0720">Serine protease</keyword>